<dbReference type="PANTHER" id="PTHR41317:SF1">
    <property type="entry name" value="PD-(D_E)XK NUCLEASE FAMILY TRANSPOSASE"/>
    <property type="match status" value="1"/>
</dbReference>
<keyword evidence="2" id="KW-1185">Reference proteome</keyword>
<dbReference type="RefSeq" id="WP_120261109.1">
    <property type="nucleotide sequence ID" value="NZ_RAPY01000005.1"/>
</dbReference>
<comment type="caution">
    <text evidence="1">The sequence shown here is derived from an EMBL/GenBank/DDBJ whole genome shotgun (WGS) entry which is preliminary data.</text>
</comment>
<evidence type="ECO:0000313" key="1">
    <source>
        <dbReference type="EMBL" id="RKE45362.1"/>
    </source>
</evidence>
<reference evidence="1 2" key="1">
    <citation type="submission" date="2018-09" db="EMBL/GenBank/DDBJ databases">
        <title>Genomic Encyclopedia of Type Strains, Phase III (KMG-III): the genomes of soil and plant-associated and newly described type strains.</title>
        <authorList>
            <person name="Whitman W."/>
        </authorList>
    </citation>
    <scope>NUCLEOTIDE SEQUENCE [LARGE SCALE GENOMIC DNA]</scope>
    <source>
        <strain evidence="1 2">CECT 7938</strain>
    </source>
</reference>
<protein>
    <submittedName>
        <fullName evidence="1">Putative transposase/invertase (TIGR01784 family)</fullName>
    </submittedName>
</protein>
<proteinExistence type="predicted"/>
<dbReference type="OrthoDB" id="9803508at2"/>
<dbReference type="Proteomes" id="UP000286246">
    <property type="component" value="Unassembled WGS sequence"/>
</dbReference>
<gene>
    <name evidence="1" type="ORF">DFQ12_4434</name>
</gene>
<dbReference type="Pfam" id="PF12784">
    <property type="entry name" value="PDDEXK_2"/>
    <property type="match status" value="1"/>
</dbReference>
<sequence>MAKLKYIGKYVDPNTDFGWKLYFGREENKILLIEFLNSLFEGEKVISDLFYKSVEYDGDQEDMRRVVFDLHCIGNDGEIFIIEMQQLFQEFFRDRAVYYTSRLISKQLSRGKKGNNYCLPEVYFIGVLEFKLHGESNVLPLRNTDRPYFYDVALCDKDTHEIFYDKLGYKLVSLPMFNKRPAELETVMDQWLYVLKHLSTMDKLPSFLDKRIFGLIFEVGEIGKLTEEDRMSYESSLKHKRDAESVFNSALRSGEALGHAKGFAEGEHKQAIESARKMLSKGFSKEDISDVTGLPMEEIEKLK</sequence>
<organism evidence="1 2">
    <name type="scientific">Sphingobacterium detergens</name>
    <dbReference type="NCBI Taxonomy" id="1145106"/>
    <lineage>
        <taxon>Bacteria</taxon>
        <taxon>Pseudomonadati</taxon>
        <taxon>Bacteroidota</taxon>
        <taxon>Sphingobacteriia</taxon>
        <taxon>Sphingobacteriales</taxon>
        <taxon>Sphingobacteriaceae</taxon>
        <taxon>Sphingobacterium</taxon>
    </lineage>
</organism>
<accession>A0A420ALM6</accession>
<dbReference type="NCBIfam" id="TIGR01784">
    <property type="entry name" value="T_den_put_tspse"/>
    <property type="match status" value="1"/>
</dbReference>
<name>A0A420ALM6_SPHD1</name>
<dbReference type="EMBL" id="RAPY01000005">
    <property type="protein sequence ID" value="RKE45362.1"/>
    <property type="molecule type" value="Genomic_DNA"/>
</dbReference>
<dbReference type="PANTHER" id="PTHR41317">
    <property type="entry name" value="PD-(D_E)XK NUCLEASE FAMILY TRANSPOSASE"/>
    <property type="match status" value="1"/>
</dbReference>
<dbReference type="InterPro" id="IPR010106">
    <property type="entry name" value="RpnA"/>
</dbReference>
<evidence type="ECO:0000313" key="2">
    <source>
        <dbReference type="Proteomes" id="UP000286246"/>
    </source>
</evidence>
<dbReference type="AlphaFoldDB" id="A0A420ALM6"/>